<dbReference type="PATRIC" id="fig|1300222.3.peg.756"/>
<dbReference type="GO" id="GO:0030246">
    <property type="term" value="F:carbohydrate binding"/>
    <property type="evidence" value="ECO:0007669"/>
    <property type="project" value="TreeGrafter"/>
</dbReference>
<dbReference type="GO" id="GO:0030288">
    <property type="term" value="C:outer membrane-bounded periplasmic space"/>
    <property type="evidence" value="ECO:0007669"/>
    <property type="project" value="InterPro"/>
</dbReference>
<evidence type="ECO:0000256" key="1">
    <source>
        <dbReference type="ARBA" id="ARBA00022729"/>
    </source>
</evidence>
<dbReference type="SUPFAM" id="SSF53850">
    <property type="entry name" value="Periplasmic binding protein-like II"/>
    <property type="match status" value="1"/>
</dbReference>
<dbReference type="NCBIfam" id="TIGR00787">
    <property type="entry name" value="dctP"/>
    <property type="match status" value="1"/>
</dbReference>
<dbReference type="RefSeq" id="WP_003386446.1">
    <property type="nucleotide sequence ID" value="NZ_APBN01000001.1"/>
</dbReference>
<dbReference type="Pfam" id="PF03480">
    <property type="entry name" value="DctP"/>
    <property type="match status" value="1"/>
</dbReference>
<dbReference type="OrthoDB" id="9776801at2"/>
<gene>
    <name evidence="2" type="ORF">I532_03555</name>
</gene>
<organism evidence="2 3">
    <name type="scientific">Brevibacillus borstelensis AK1</name>
    <dbReference type="NCBI Taxonomy" id="1300222"/>
    <lineage>
        <taxon>Bacteria</taxon>
        <taxon>Bacillati</taxon>
        <taxon>Bacillota</taxon>
        <taxon>Bacilli</taxon>
        <taxon>Bacillales</taxon>
        <taxon>Paenibacillaceae</taxon>
        <taxon>Brevibacillus</taxon>
    </lineage>
</organism>
<keyword evidence="3" id="KW-1185">Reference proteome</keyword>
<dbReference type="InterPro" id="IPR004682">
    <property type="entry name" value="TRAP_DctP"/>
</dbReference>
<dbReference type="STRING" id="1300222.I532_03555"/>
<dbReference type="Gene3D" id="3.40.190.170">
    <property type="entry name" value="Bacterial extracellular solute-binding protein, family 7"/>
    <property type="match status" value="1"/>
</dbReference>
<dbReference type="NCBIfam" id="NF037995">
    <property type="entry name" value="TRAP_S1"/>
    <property type="match status" value="1"/>
</dbReference>
<accession>M8DE90</accession>
<dbReference type="PIRSF" id="PIRSF006470">
    <property type="entry name" value="DctB"/>
    <property type="match status" value="1"/>
</dbReference>
<keyword evidence="1" id="KW-0732">Signal</keyword>
<name>M8DE90_9BACL</name>
<dbReference type="InterPro" id="IPR038404">
    <property type="entry name" value="TRAP_DctP_sf"/>
</dbReference>
<comment type="caution">
    <text evidence="2">The sequence shown here is derived from an EMBL/GenBank/DDBJ whole genome shotgun (WGS) entry which is preliminary data.</text>
</comment>
<sequence>MKKMFSTLVVSTMVLLTACGGGGSEAKPADSGNAGGQQAAASGEAVTLKVGHTLADTSHYQVGLEKFKELVESKTNGSVKIETFPNGALGGERDMIEGLNVGSIDMVLSSTGPMSGFVQEVTVVDLPFLFRDADHAHKVLDGEVGTDLLAKVESSMGVKALAWWENGFRHVTNNAHPVTKPEDLKGFKIRTMENDIHMDSFKAMGAQPTPMAFTELFTALQQGTIDAEENPIPVIMTSRFYEVQKHLSLTRHFYSPSILMMSQAKFDALSPEQQKAIEEAALEAGKFERETVAEMEKQYLSELKSKGMEIVENPDLQPFVDAVKPVYEKYEPQFGKELIEKIRNTQ</sequence>
<dbReference type="GeneID" id="89498968"/>
<dbReference type="GO" id="GO:0055085">
    <property type="term" value="P:transmembrane transport"/>
    <property type="evidence" value="ECO:0007669"/>
    <property type="project" value="InterPro"/>
</dbReference>
<dbReference type="PANTHER" id="PTHR33376">
    <property type="match status" value="1"/>
</dbReference>
<protein>
    <submittedName>
        <fullName evidence="2">TRAP dicarboxylate family transporter subunit DctP</fullName>
    </submittedName>
</protein>
<dbReference type="InterPro" id="IPR018389">
    <property type="entry name" value="DctP_fam"/>
</dbReference>
<proteinExistence type="predicted"/>
<evidence type="ECO:0000313" key="3">
    <source>
        <dbReference type="Proteomes" id="UP000012081"/>
    </source>
</evidence>
<dbReference type="PROSITE" id="PS51257">
    <property type="entry name" value="PROKAR_LIPOPROTEIN"/>
    <property type="match status" value="1"/>
</dbReference>
<evidence type="ECO:0000313" key="2">
    <source>
        <dbReference type="EMBL" id="EMT54649.1"/>
    </source>
</evidence>
<dbReference type="PANTHER" id="PTHR33376:SF18">
    <property type="entry name" value="2,3-DIKETO-L-GULONATE-BINDING PERIPLASMIC PROTEIN YIAO"/>
    <property type="match status" value="1"/>
</dbReference>
<dbReference type="CDD" id="cd13675">
    <property type="entry name" value="PBP2_TRAP_SBP_like_5"/>
    <property type="match status" value="1"/>
</dbReference>
<dbReference type="EMBL" id="APBN01000001">
    <property type="protein sequence ID" value="EMT54649.1"/>
    <property type="molecule type" value="Genomic_DNA"/>
</dbReference>
<reference evidence="2 3" key="1">
    <citation type="submission" date="2013-03" db="EMBL/GenBank/DDBJ databases">
        <title>Assembly of a new bacterial strain Brevibacillus borstelensis AK1.</title>
        <authorList>
            <person name="Rajan I."/>
            <person name="PoliReddy D."/>
            <person name="Sugumar T."/>
            <person name="Rathinam K."/>
            <person name="Alqarawi S."/>
            <person name="Khalil A.B."/>
            <person name="Sivakumar N."/>
        </authorList>
    </citation>
    <scope>NUCLEOTIDE SEQUENCE [LARGE SCALE GENOMIC DNA]</scope>
    <source>
        <strain evidence="2 3">AK1</strain>
    </source>
</reference>
<dbReference type="Proteomes" id="UP000012081">
    <property type="component" value="Unassembled WGS sequence"/>
</dbReference>
<dbReference type="AlphaFoldDB" id="M8DE90"/>